<organism evidence="1 2">
    <name type="scientific">Panicum virgatum</name>
    <name type="common">Blackwell switchgrass</name>
    <dbReference type="NCBI Taxonomy" id="38727"/>
    <lineage>
        <taxon>Eukaryota</taxon>
        <taxon>Viridiplantae</taxon>
        <taxon>Streptophyta</taxon>
        <taxon>Embryophyta</taxon>
        <taxon>Tracheophyta</taxon>
        <taxon>Spermatophyta</taxon>
        <taxon>Magnoliopsida</taxon>
        <taxon>Liliopsida</taxon>
        <taxon>Poales</taxon>
        <taxon>Poaceae</taxon>
        <taxon>PACMAD clade</taxon>
        <taxon>Panicoideae</taxon>
        <taxon>Panicodae</taxon>
        <taxon>Paniceae</taxon>
        <taxon>Panicinae</taxon>
        <taxon>Panicum</taxon>
        <taxon>Panicum sect. Hiantes</taxon>
    </lineage>
</organism>
<protein>
    <submittedName>
        <fullName evidence="1">Uncharacterized protein</fullName>
    </submittedName>
</protein>
<dbReference type="Proteomes" id="UP000823388">
    <property type="component" value="Chromosome 7K"/>
</dbReference>
<evidence type="ECO:0000313" key="1">
    <source>
        <dbReference type="EMBL" id="KAG2572737.1"/>
    </source>
</evidence>
<dbReference type="EMBL" id="CM029049">
    <property type="protein sequence ID" value="KAG2572737.1"/>
    <property type="molecule type" value="Genomic_DNA"/>
</dbReference>
<name>A0A8T0QCD2_PANVG</name>
<dbReference type="Gene3D" id="3.30.70.100">
    <property type="match status" value="1"/>
</dbReference>
<evidence type="ECO:0000313" key="2">
    <source>
        <dbReference type="Proteomes" id="UP000823388"/>
    </source>
</evidence>
<gene>
    <name evidence="1" type="ORF">PVAP13_7KG199900</name>
</gene>
<dbReference type="PANTHER" id="PTHR46932:SF4">
    <property type="entry name" value="ATFP4"/>
    <property type="match status" value="1"/>
</dbReference>
<accession>A0A8T0QCD2</accession>
<dbReference type="PANTHER" id="PTHR46932">
    <property type="entry name" value="HEAVY METAL-ASSOCIATED ISOPRENYLATED PLANT PROTEIN 47"/>
    <property type="match status" value="1"/>
</dbReference>
<reference evidence="1" key="1">
    <citation type="submission" date="2020-05" db="EMBL/GenBank/DDBJ databases">
        <title>WGS assembly of Panicum virgatum.</title>
        <authorList>
            <person name="Lovell J.T."/>
            <person name="Jenkins J."/>
            <person name="Shu S."/>
            <person name="Juenger T.E."/>
            <person name="Schmutz J."/>
        </authorList>
    </citation>
    <scope>NUCLEOTIDE SEQUENCE</scope>
    <source>
        <strain evidence="1">AP13</strain>
    </source>
</reference>
<dbReference type="OrthoDB" id="692882at2759"/>
<proteinExistence type="predicted"/>
<dbReference type="InterPro" id="IPR042885">
    <property type="entry name" value="HIPP47/16"/>
</dbReference>
<comment type="caution">
    <text evidence="1">The sequence shown here is derived from an EMBL/GenBank/DDBJ whole genome shotgun (WGS) entry which is preliminary data.</text>
</comment>
<dbReference type="AlphaFoldDB" id="A0A8T0QCD2"/>
<keyword evidence="2" id="KW-1185">Reference proteome</keyword>
<sequence length="120" mass="13185">MSKPQKIVIKLGMPSAKNRKEAMALAAKVHGVSSVAITGGDKDQLEVVGAGVDAASLVSRLRKKVLRRADILLVEEAKDKKKPEEPPQWWWPGYYYAQHRPPPMPVAVCEEPAMAGCHIM</sequence>